<feature type="region of interest" description="Disordered" evidence="2">
    <location>
        <begin position="627"/>
        <end position="655"/>
    </location>
</feature>
<dbReference type="PIRSF" id="PIRSF038922">
    <property type="entry name" value="SRP72"/>
    <property type="match status" value="1"/>
</dbReference>
<protein>
    <recommendedName>
        <fullName evidence="1">Signal recognition particle subunit SRP72</fullName>
    </recommendedName>
</protein>
<dbReference type="InterPro" id="IPR026270">
    <property type="entry name" value="SRP72"/>
</dbReference>
<dbReference type="GO" id="GO:0043022">
    <property type="term" value="F:ribosome binding"/>
    <property type="evidence" value="ECO:0007669"/>
    <property type="project" value="TreeGrafter"/>
</dbReference>
<dbReference type="PANTHER" id="PTHR14094">
    <property type="entry name" value="SIGNAL RECOGNITION PARTICLE 72"/>
    <property type="match status" value="1"/>
</dbReference>
<keyword evidence="1" id="KW-0963">Cytoplasm</keyword>
<dbReference type="GO" id="GO:0008312">
    <property type="term" value="F:7S RNA binding"/>
    <property type="evidence" value="ECO:0007669"/>
    <property type="project" value="TreeGrafter"/>
</dbReference>
<dbReference type="SUPFAM" id="SSF48452">
    <property type="entry name" value="TPR-like"/>
    <property type="match status" value="1"/>
</dbReference>
<proteinExistence type="inferred from homology"/>
<evidence type="ECO:0000313" key="4">
    <source>
        <dbReference type="Proteomes" id="UP001162031"/>
    </source>
</evidence>
<keyword evidence="1" id="KW-0687">Ribonucleoprotein</keyword>
<evidence type="ECO:0000256" key="1">
    <source>
        <dbReference type="PIRNR" id="PIRNR038922"/>
    </source>
</evidence>
<feature type="compositionally biased region" description="Basic and acidic residues" evidence="2">
    <location>
        <begin position="531"/>
        <end position="541"/>
    </location>
</feature>
<feature type="region of interest" description="Disordered" evidence="2">
    <location>
        <begin position="581"/>
        <end position="612"/>
    </location>
</feature>
<dbReference type="AlphaFoldDB" id="A0AAV0UZG8"/>
<dbReference type="Proteomes" id="UP001162031">
    <property type="component" value="Unassembled WGS sequence"/>
</dbReference>
<reference evidence="3" key="1">
    <citation type="submission" date="2022-12" db="EMBL/GenBank/DDBJ databases">
        <authorList>
            <person name="Webb A."/>
        </authorList>
    </citation>
    <scope>NUCLEOTIDE SEQUENCE</scope>
    <source>
        <strain evidence="3">Hp1</strain>
    </source>
</reference>
<evidence type="ECO:0000313" key="3">
    <source>
        <dbReference type="EMBL" id="CAI5742316.1"/>
    </source>
</evidence>
<comment type="function">
    <text evidence="1">Component of the signal recognition particle (SRP) complex, a ribonucleoprotein complex that mediates the cotranslational targeting of secretory and membrane proteins to the endoplasmic reticulum (ER).</text>
</comment>
<feature type="region of interest" description="Disordered" evidence="2">
    <location>
        <begin position="521"/>
        <end position="554"/>
    </location>
</feature>
<evidence type="ECO:0000256" key="2">
    <source>
        <dbReference type="SAM" id="MobiDB-lite"/>
    </source>
</evidence>
<sequence>MESAVPEDAAVSARFLELNAALKHENYTCAVDICNKIRSKFPDDVDAVRVKCVALIRLEKFDKALELACKYDFLSTEKAYCLYRQKQDDEALKLLDAAELETQTSAQLHLAAQLHLRSGNYDQSICIYELLLARAQDSDDLLELQTNLLAAYTNADRGQELKDREILINDSFEVAYNRSLVAIQSGDWNVAEKLLLSAESLCRDTFVAEGASEAEVEEELAVIKTQLAYVKQMRGELDGALSDYGDVLKLKLHNRAVEIVALNNIVTIRKDRDLMDSFKRLKNVDTTVLLDKLNPAQQEAVFANRTLLLCLMNKTEECRESLDALKRQFPASESVADIALLLAIKDQSPAAAIEQLQGDVSVGGRLGLAHVYMTEGKLLEAAECIRSIEQLAHSPGAVATLVALYEQVGDSASARGVLESALAHYKACDFTSERAMTIREGDCWYKIQKKQYREAADAYIELLEGETAGAMDRDLRLRSMALLVVALSFCDPEAAEARCAMLPAVEESSADPIELEKQAPRSTHLAAKFVDTGEKKSERQRSAKSPENIARKRAKRREAYLAKLRARPDYNASIGLVNPDPERWIPRKQRSHGKRGRRGRNRFVGAQGAGMGTEKDALKLDAAARAARKTESDKPAAVVVSSGSGIRKLKKKKRR</sequence>
<dbReference type="Pfam" id="PF17004">
    <property type="entry name" value="SRP_TPR_like"/>
    <property type="match status" value="1"/>
</dbReference>
<dbReference type="PANTHER" id="PTHR14094:SF9">
    <property type="entry name" value="SIGNAL RECOGNITION PARTICLE SUBUNIT SRP72"/>
    <property type="match status" value="1"/>
</dbReference>
<dbReference type="GO" id="GO:0005786">
    <property type="term" value="C:signal recognition particle, endoplasmic reticulum targeting"/>
    <property type="evidence" value="ECO:0007669"/>
    <property type="project" value="UniProtKB-UniRule"/>
</dbReference>
<dbReference type="InterPro" id="IPR031545">
    <property type="entry name" value="SRP72_TPR-like"/>
</dbReference>
<dbReference type="EMBL" id="CANTFL010001466">
    <property type="protein sequence ID" value="CAI5742316.1"/>
    <property type="molecule type" value="Genomic_DNA"/>
</dbReference>
<organism evidence="3 4">
    <name type="scientific">Hyaloperonospora brassicae</name>
    <name type="common">Brassica downy mildew</name>
    <name type="synonym">Peronospora brassicae</name>
    <dbReference type="NCBI Taxonomy" id="162125"/>
    <lineage>
        <taxon>Eukaryota</taxon>
        <taxon>Sar</taxon>
        <taxon>Stramenopiles</taxon>
        <taxon>Oomycota</taxon>
        <taxon>Peronosporomycetes</taxon>
        <taxon>Peronosporales</taxon>
        <taxon>Peronosporaceae</taxon>
        <taxon>Hyaloperonospora</taxon>
    </lineage>
</organism>
<keyword evidence="4" id="KW-1185">Reference proteome</keyword>
<dbReference type="InterPro" id="IPR011990">
    <property type="entry name" value="TPR-like_helical_dom_sf"/>
</dbReference>
<gene>
    <name evidence="3" type="ORF">HBR001_LOCUS8919</name>
</gene>
<feature type="compositionally biased region" description="Basic residues" evidence="2">
    <location>
        <begin position="586"/>
        <end position="601"/>
    </location>
</feature>
<comment type="similarity">
    <text evidence="1">Belongs to the SRP72 family.</text>
</comment>
<accession>A0AAV0UZG8</accession>
<comment type="caution">
    <text evidence="3">The sequence shown here is derived from an EMBL/GenBank/DDBJ whole genome shotgun (WGS) entry which is preliminary data.</text>
</comment>
<name>A0AAV0UZG8_HYABA</name>
<dbReference type="GO" id="GO:0006614">
    <property type="term" value="P:SRP-dependent cotranslational protein targeting to membrane"/>
    <property type="evidence" value="ECO:0007669"/>
    <property type="project" value="UniProtKB-UniRule"/>
</dbReference>
<dbReference type="Gene3D" id="1.25.40.10">
    <property type="entry name" value="Tetratricopeptide repeat domain"/>
    <property type="match status" value="2"/>
</dbReference>
<keyword evidence="1" id="KW-0733">Signal recognition particle</keyword>
<comment type="subcellular location">
    <subcellularLocation>
        <location evidence="1">Cytoplasm</location>
    </subcellularLocation>
</comment>